<keyword evidence="1" id="KW-0040">ANK repeat</keyword>
<evidence type="ECO:0000313" key="5">
    <source>
        <dbReference type="Proteomes" id="UP000807159"/>
    </source>
</evidence>
<dbReference type="EMBL" id="JACEGQ020000011">
    <property type="protein sequence ID" value="KAH8493368.1"/>
    <property type="molecule type" value="Genomic_DNA"/>
</dbReference>
<dbReference type="InterPro" id="IPR002110">
    <property type="entry name" value="Ankyrin_rpt"/>
</dbReference>
<feature type="non-terminal residue" evidence="4">
    <location>
        <position position="132"/>
    </location>
</feature>
<evidence type="ECO:0008006" key="6">
    <source>
        <dbReference type="Google" id="ProtNLM"/>
    </source>
</evidence>
<dbReference type="PROSITE" id="PS50088">
    <property type="entry name" value="ANK_REPEAT"/>
    <property type="match status" value="1"/>
</dbReference>
<gene>
    <name evidence="3" type="ORF">H0E87_020194</name>
    <name evidence="4" type="ORF">H0E87_020232</name>
</gene>
<sequence length="132" mass="14888">MGSIPIRVTPYRAAMSGNWKSMLDHYQERVLDVPLPVTLSADTALHLAVYSKQEQPLKDLLDIVKDIRSLLPETEFLVPDETESPVPETESQVPETESQVPEIEILKRKNKFGNTALHEATIYGNYEAARLL</sequence>
<proteinExistence type="predicted"/>
<dbReference type="Gene3D" id="1.25.40.20">
    <property type="entry name" value="Ankyrin repeat-containing domain"/>
    <property type="match status" value="1"/>
</dbReference>
<accession>A0A8T2XIN7</accession>
<dbReference type="Pfam" id="PF00023">
    <property type="entry name" value="Ank"/>
    <property type="match status" value="1"/>
</dbReference>
<feature type="repeat" description="ANK" evidence="1">
    <location>
        <begin position="112"/>
        <end position="132"/>
    </location>
</feature>
<evidence type="ECO:0000256" key="2">
    <source>
        <dbReference type="SAM" id="MobiDB-lite"/>
    </source>
</evidence>
<evidence type="ECO:0000313" key="3">
    <source>
        <dbReference type="EMBL" id="KAH8493368.1"/>
    </source>
</evidence>
<keyword evidence="5" id="KW-1185">Reference proteome</keyword>
<comment type="caution">
    <text evidence="4">The sequence shown here is derived from an EMBL/GenBank/DDBJ whole genome shotgun (WGS) entry which is preliminary data.</text>
</comment>
<feature type="compositionally biased region" description="Polar residues" evidence="2">
    <location>
        <begin position="89"/>
        <end position="99"/>
    </location>
</feature>
<protein>
    <recommendedName>
        <fullName evidence="6">Ankyrin repeat family protein</fullName>
    </recommendedName>
</protein>
<organism evidence="4 5">
    <name type="scientific">Populus deltoides</name>
    <name type="common">Eastern poplar</name>
    <name type="synonym">Eastern cottonwood</name>
    <dbReference type="NCBI Taxonomy" id="3696"/>
    <lineage>
        <taxon>Eukaryota</taxon>
        <taxon>Viridiplantae</taxon>
        <taxon>Streptophyta</taxon>
        <taxon>Embryophyta</taxon>
        <taxon>Tracheophyta</taxon>
        <taxon>Spermatophyta</taxon>
        <taxon>Magnoliopsida</taxon>
        <taxon>eudicotyledons</taxon>
        <taxon>Gunneridae</taxon>
        <taxon>Pentapetalae</taxon>
        <taxon>rosids</taxon>
        <taxon>fabids</taxon>
        <taxon>Malpighiales</taxon>
        <taxon>Salicaceae</taxon>
        <taxon>Saliceae</taxon>
        <taxon>Populus</taxon>
    </lineage>
</organism>
<dbReference type="PROSITE" id="PS50297">
    <property type="entry name" value="ANK_REP_REGION"/>
    <property type="match status" value="1"/>
</dbReference>
<evidence type="ECO:0000313" key="4">
    <source>
        <dbReference type="EMBL" id="KAH8493415.1"/>
    </source>
</evidence>
<name>A0A8T2XIN7_POPDE</name>
<dbReference type="Proteomes" id="UP000807159">
    <property type="component" value="Chromosome 11"/>
</dbReference>
<dbReference type="SUPFAM" id="SSF48403">
    <property type="entry name" value="Ankyrin repeat"/>
    <property type="match status" value="1"/>
</dbReference>
<reference evidence="4" key="1">
    <citation type="journal article" date="2021" name="J. Hered.">
        <title>Genome Assembly of Salicaceae Populus deltoides (Eastern Cottonwood) I-69 Based on Nanopore Sequencing and Hi-C Technologies.</title>
        <authorList>
            <person name="Bai S."/>
            <person name="Wu H."/>
            <person name="Zhang J."/>
            <person name="Pan Z."/>
            <person name="Zhao W."/>
            <person name="Li Z."/>
            <person name="Tong C."/>
        </authorList>
    </citation>
    <scope>NUCLEOTIDE SEQUENCE</scope>
    <source>
        <tissue evidence="4">Leaf</tissue>
    </source>
</reference>
<dbReference type="AlphaFoldDB" id="A0A8T2XIN7"/>
<dbReference type="EMBL" id="JACEGQ020000011">
    <property type="protein sequence ID" value="KAH8493415.1"/>
    <property type="molecule type" value="Genomic_DNA"/>
</dbReference>
<evidence type="ECO:0000256" key="1">
    <source>
        <dbReference type="PROSITE-ProRule" id="PRU00023"/>
    </source>
</evidence>
<dbReference type="InterPro" id="IPR036770">
    <property type="entry name" value="Ankyrin_rpt-contain_sf"/>
</dbReference>
<feature type="region of interest" description="Disordered" evidence="2">
    <location>
        <begin position="79"/>
        <end position="100"/>
    </location>
</feature>